<dbReference type="EMBL" id="JAQMWT010000396">
    <property type="protein sequence ID" value="KAJ8601925.1"/>
    <property type="molecule type" value="Genomic_DNA"/>
</dbReference>
<evidence type="ECO:0000259" key="4">
    <source>
        <dbReference type="PROSITE" id="PS51294"/>
    </source>
</evidence>
<feature type="domain" description="HTH myb-type" evidence="4">
    <location>
        <begin position="896"/>
        <end position="944"/>
    </location>
</feature>
<feature type="domain" description="SANT" evidence="3">
    <location>
        <begin position="896"/>
        <end position="944"/>
    </location>
</feature>
<dbReference type="SMART" id="SM00717">
    <property type="entry name" value="SANT"/>
    <property type="match status" value="1"/>
</dbReference>
<gene>
    <name evidence="5" type="ORF">CTAYLR_008109</name>
</gene>
<feature type="region of interest" description="Disordered" evidence="1">
    <location>
        <begin position="1093"/>
        <end position="1118"/>
    </location>
</feature>
<dbReference type="PROSITE" id="PS50090">
    <property type="entry name" value="MYB_LIKE"/>
    <property type="match status" value="1"/>
</dbReference>
<feature type="compositionally biased region" description="Acidic residues" evidence="1">
    <location>
        <begin position="852"/>
        <end position="872"/>
    </location>
</feature>
<dbReference type="PROSITE" id="PS51293">
    <property type="entry name" value="SANT"/>
    <property type="match status" value="1"/>
</dbReference>
<comment type="caution">
    <text evidence="5">The sequence shown here is derived from an EMBL/GenBank/DDBJ whole genome shotgun (WGS) entry which is preliminary data.</text>
</comment>
<reference evidence="5" key="1">
    <citation type="submission" date="2023-01" db="EMBL/GenBank/DDBJ databases">
        <title>Metagenome sequencing of chrysophaentin producing Chrysophaeum taylorii.</title>
        <authorList>
            <person name="Davison J."/>
            <person name="Bewley C."/>
        </authorList>
    </citation>
    <scope>NUCLEOTIDE SEQUENCE</scope>
    <source>
        <strain evidence="5">NIES-1699</strain>
    </source>
</reference>
<feature type="region of interest" description="Disordered" evidence="1">
    <location>
        <begin position="280"/>
        <end position="317"/>
    </location>
</feature>
<feature type="compositionally biased region" description="Basic and acidic residues" evidence="1">
    <location>
        <begin position="838"/>
        <end position="851"/>
    </location>
</feature>
<dbReference type="Gene3D" id="1.10.10.60">
    <property type="entry name" value="Homeodomain-like"/>
    <property type="match status" value="1"/>
</dbReference>
<feature type="region of interest" description="Disordered" evidence="1">
    <location>
        <begin position="822"/>
        <end position="880"/>
    </location>
</feature>
<protein>
    <submittedName>
        <fullName evidence="5">Uncharacterized protein</fullName>
    </submittedName>
</protein>
<dbReference type="InterPro" id="IPR017930">
    <property type="entry name" value="Myb_dom"/>
</dbReference>
<evidence type="ECO:0000313" key="6">
    <source>
        <dbReference type="Proteomes" id="UP001230188"/>
    </source>
</evidence>
<feature type="compositionally biased region" description="Acidic residues" evidence="1">
    <location>
        <begin position="822"/>
        <end position="837"/>
    </location>
</feature>
<dbReference type="SUPFAM" id="SSF46689">
    <property type="entry name" value="Homeodomain-like"/>
    <property type="match status" value="1"/>
</dbReference>
<feature type="domain" description="Myb-like" evidence="2">
    <location>
        <begin position="896"/>
        <end position="936"/>
    </location>
</feature>
<dbReference type="InterPro" id="IPR017884">
    <property type="entry name" value="SANT_dom"/>
</dbReference>
<dbReference type="CDD" id="cd00167">
    <property type="entry name" value="SANT"/>
    <property type="match status" value="1"/>
</dbReference>
<name>A0AAD7UBT5_9STRA</name>
<dbReference type="PROSITE" id="PS51294">
    <property type="entry name" value="HTH_MYB"/>
    <property type="match status" value="1"/>
</dbReference>
<proteinExistence type="predicted"/>
<keyword evidence="6" id="KW-1185">Reference proteome</keyword>
<evidence type="ECO:0000259" key="3">
    <source>
        <dbReference type="PROSITE" id="PS51293"/>
    </source>
</evidence>
<evidence type="ECO:0000313" key="5">
    <source>
        <dbReference type="EMBL" id="KAJ8601925.1"/>
    </source>
</evidence>
<dbReference type="AlphaFoldDB" id="A0AAD7UBT5"/>
<dbReference type="InterPro" id="IPR009057">
    <property type="entry name" value="Homeodomain-like_sf"/>
</dbReference>
<dbReference type="Pfam" id="PF00249">
    <property type="entry name" value="Myb_DNA-binding"/>
    <property type="match status" value="1"/>
</dbReference>
<dbReference type="Proteomes" id="UP001230188">
    <property type="component" value="Unassembled WGS sequence"/>
</dbReference>
<evidence type="ECO:0000256" key="1">
    <source>
        <dbReference type="SAM" id="MobiDB-lite"/>
    </source>
</evidence>
<dbReference type="InterPro" id="IPR001005">
    <property type="entry name" value="SANT/Myb"/>
</dbReference>
<feature type="region of interest" description="Disordered" evidence="1">
    <location>
        <begin position="774"/>
        <end position="809"/>
    </location>
</feature>
<evidence type="ECO:0000259" key="2">
    <source>
        <dbReference type="PROSITE" id="PS50090"/>
    </source>
</evidence>
<sequence>MPAAAANAKRASVHYHFFTTDTFRAANIPILGLRLELLPRSRRREAVELLAEAFWGNRRHFRMVLRRLKPFEECQAIALVDDTLGLIAIAVVEAMHSTQPHGNYKILYVHAFVVRADLRKRPGLKLGTRFIAALLELAAFHSFHSVIFTATLGERASVPFWIANKAAHFNEKKSVSIVLQNSYNFAAGFKPLRVLEPPPLSNQSPIFAADDSTPPMGYSVRHTLRAQNWTELCARFLRIFQASTVPEIRALRDKFPIQHFKAETRIEDVMKSVVEARVDSRGRTRAAAAKQRASEGVSQTDPRRPVSREPGPNAEVRPERPHGVFVYVVDGRRARLLTELQMLARLQEMGFYVEKTITGEDCYVGPDGIAYPSVVEAAAAVGAPQTVAGLFIVLSHYTLVPRANELELLPPREQQQIRSTIRSAIVRASAGQTNTQSLLCLTDSQSIICGKPPEGGKGEFYACSAYLIDTYSNNGRRGLCSNGAHISCLNYYMRFNLIPGVRPVGAMFCSVLCQVRGVALKLRIVHHPDDPDILFVPEIEFPGALPAVMLLSTQITRPMRLADRRDLRSRLQSLGVSCDGIDALETPWSDYESKRHASHLLDAASLTWSAVSNEHADRIPAGLPPLPPPSLLPPPPAFEEHLEMLLDNNEPTPLPQEAQVPPVDSAVVVAAMSDDAEAAEQQQQHTGDVAAQHQKESLNKAGMSVLLETRSESIGREMDQFLPDKGDDAIANTRQQTPRPVPATLELDVSTAAAESLDAQHTPDQLTAYPELAERNHGVESVDEVQAARAREDRRIANEPPMGYERPRAAMADVEDFPAEFVDQEDDDEEDNDDDKDSDTAKDEDAPRGDDDRDDEEYVEEKEIEEEEEEEEEGRRDIRGGRVGRRAAGLRAPQIRWTPDEHERFVAAVKKYDAKNWKLVAREVGTRTAAQCKDHYCWTYKAEYVAQRESIQNAIREEERKARWLAFDKPYLECDAWNHVYDLEGGTWELPSTVDPDVPIHQLSLEDHEASLDAYFAFEAQELTRDQSEEETMVGYVRDRVIGRRREFDMYETYFGAQQAFEDAVVEAVLAMHRLRRPDGSYARLPAEAFDFDDDFEPTRGDQEEEDHSSTPSPEPVDKVIRINQTTGEVLTSTEIRERIAVREQHERELSSSSSMVNAEKQSFPETLEDLVPNQVVVWRRWVDTEHLRKKPSSVIGQSPARRNKV</sequence>
<accession>A0AAD7UBT5</accession>
<organism evidence="5 6">
    <name type="scientific">Chrysophaeum taylorii</name>
    <dbReference type="NCBI Taxonomy" id="2483200"/>
    <lineage>
        <taxon>Eukaryota</taxon>
        <taxon>Sar</taxon>
        <taxon>Stramenopiles</taxon>
        <taxon>Ochrophyta</taxon>
        <taxon>Pelagophyceae</taxon>
        <taxon>Pelagomonadales</taxon>
        <taxon>Pelagomonadaceae</taxon>
        <taxon>Chrysophaeum</taxon>
    </lineage>
</organism>